<sequence length="168" mass="18116">MPKTKQRPSAVTIVSKDALEQAGIRLQELPDKPKEFWSLREAVAILQEDITDALNRGYTYDEIVKLLAGKNISITASSLKRYLATARREGNAKTRKPRKPRNQALAVTQPMATTPSAATFGAQSAQPQVRKTTTTRSAAKAAPVSKSRAAVGKKASSSTTGKRGRNPA</sequence>
<protein>
    <submittedName>
        <fullName evidence="2">Uncharacterized protein</fullName>
    </submittedName>
</protein>
<reference evidence="2" key="1">
    <citation type="submission" date="2020-05" db="EMBL/GenBank/DDBJ databases">
        <authorList>
            <person name="Zhu T."/>
            <person name="Keshari N."/>
            <person name="Lu X."/>
        </authorList>
    </citation>
    <scope>NUCLEOTIDE SEQUENCE</scope>
    <source>
        <strain evidence="2">NK1-12</strain>
    </source>
</reference>
<organism evidence="2">
    <name type="scientific">Leptolyngbya sp. NK1-12</name>
    <dbReference type="NCBI Taxonomy" id="2547451"/>
    <lineage>
        <taxon>Bacteria</taxon>
        <taxon>Bacillati</taxon>
        <taxon>Cyanobacteriota</taxon>
        <taxon>Cyanophyceae</taxon>
        <taxon>Leptolyngbyales</taxon>
        <taxon>Leptolyngbyaceae</taxon>
        <taxon>Leptolyngbya group</taxon>
        <taxon>Leptolyngbya</taxon>
    </lineage>
</organism>
<proteinExistence type="predicted"/>
<gene>
    <name evidence="2" type="ORF">HJG54_09390</name>
</gene>
<dbReference type="AlphaFoldDB" id="A0AA96WDE7"/>
<dbReference type="EMBL" id="CP053586">
    <property type="protein sequence ID" value="WNZ23053.1"/>
    <property type="molecule type" value="Genomic_DNA"/>
</dbReference>
<feature type="compositionally biased region" description="Polar residues" evidence="1">
    <location>
        <begin position="110"/>
        <end position="129"/>
    </location>
</feature>
<name>A0AA96WDE7_9CYAN</name>
<evidence type="ECO:0000313" key="2">
    <source>
        <dbReference type="EMBL" id="WNZ23053.1"/>
    </source>
</evidence>
<evidence type="ECO:0000256" key="1">
    <source>
        <dbReference type="SAM" id="MobiDB-lite"/>
    </source>
</evidence>
<feature type="compositionally biased region" description="Low complexity" evidence="1">
    <location>
        <begin position="130"/>
        <end position="142"/>
    </location>
</feature>
<feature type="region of interest" description="Disordered" evidence="1">
    <location>
        <begin position="86"/>
        <end position="168"/>
    </location>
</feature>
<dbReference type="RefSeq" id="WP_036003996.1">
    <property type="nucleotide sequence ID" value="NZ_CP053586.1"/>
</dbReference>
<accession>A0AA96WDE7</accession>